<evidence type="ECO:0000256" key="3">
    <source>
        <dbReference type="ARBA" id="ARBA00022771"/>
    </source>
</evidence>
<reference evidence="8 9" key="1">
    <citation type="submission" date="2023-09" db="EMBL/GenBank/DDBJ databases">
        <authorList>
            <person name="Wang M."/>
        </authorList>
    </citation>
    <scope>NUCLEOTIDE SEQUENCE [LARGE SCALE GENOMIC DNA]</scope>
    <source>
        <strain evidence="8">GT-2023</strain>
        <tissue evidence="8">Liver</tissue>
    </source>
</reference>
<evidence type="ECO:0000259" key="7">
    <source>
        <dbReference type="Pfam" id="PF16064"/>
    </source>
</evidence>
<keyword evidence="4" id="KW-0862">Zinc</keyword>
<dbReference type="Proteomes" id="UP001558613">
    <property type="component" value="Unassembled WGS sequence"/>
</dbReference>
<keyword evidence="2" id="KW-0479">Metal-binding</keyword>
<keyword evidence="9" id="KW-1185">Reference proteome</keyword>
<protein>
    <recommendedName>
        <fullName evidence="7">DUF4806 domain-containing protein</fullName>
    </recommendedName>
</protein>
<dbReference type="SUPFAM" id="SSF53098">
    <property type="entry name" value="Ribonuclease H-like"/>
    <property type="match status" value="1"/>
</dbReference>
<accession>A0ABR3NJ16</accession>
<comment type="subcellular location">
    <subcellularLocation>
        <location evidence="1">Nucleus</location>
    </subcellularLocation>
</comment>
<name>A0ABR3NJ16_9TELE</name>
<keyword evidence="5" id="KW-0539">Nucleus</keyword>
<sequence>MPNDLKETLQVLLQKVESLAASQREILLLLRRNQGRQREDDVLDLKTAQCKEELEDLENQLKDPEFKKKVTHHLSLIGGANPGECVRRVMRAVATNSVWSHYSLHGKRKKLALIKTSTCKVMTRYTQQDRQVERAVTRRAPDDASTASTSGTAASLQRSRQRNIASFVRTPIGPLTKQKNNIKHSAATALQQNQRRGAERHTADNLACELKKICDEWGVTNKIAACVTDNASNVKAAIRKAELKHIPCFAHTLNLIVRESLKHIQETVAKVKNVVEYFHRSTVATERLKATQKQMGLEELSLKQDVTTRWNSTYYMLKRFCQQKEAVIATLALVNPSLTTLTLDEWDILKDVCELLKPFEEVTVEMSAERFVTASKVILMARGLQKVVQRLRGAGSKHSPVNAVMDSLAEDMQKRFRLLSEATLLDPRFKNRAFLDAKA</sequence>
<keyword evidence="3" id="KW-0863">Zinc-finger</keyword>
<dbReference type="PANTHER" id="PTHR46481:SF10">
    <property type="entry name" value="ZINC FINGER BED DOMAIN-CONTAINING PROTEIN 39"/>
    <property type="match status" value="1"/>
</dbReference>
<feature type="region of interest" description="Disordered" evidence="6">
    <location>
        <begin position="130"/>
        <end position="160"/>
    </location>
</feature>
<evidence type="ECO:0000313" key="8">
    <source>
        <dbReference type="EMBL" id="KAL1276988.1"/>
    </source>
</evidence>
<dbReference type="InterPro" id="IPR032071">
    <property type="entry name" value="DUF4806"/>
</dbReference>
<evidence type="ECO:0000256" key="1">
    <source>
        <dbReference type="ARBA" id="ARBA00004123"/>
    </source>
</evidence>
<feature type="domain" description="DUF4806" evidence="7">
    <location>
        <begin position="49"/>
        <end position="117"/>
    </location>
</feature>
<dbReference type="PANTHER" id="PTHR46481">
    <property type="entry name" value="ZINC FINGER BED DOMAIN-CONTAINING PROTEIN 4"/>
    <property type="match status" value="1"/>
</dbReference>
<comment type="caution">
    <text evidence="8">The sequence shown here is derived from an EMBL/GenBank/DDBJ whole genome shotgun (WGS) entry which is preliminary data.</text>
</comment>
<evidence type="ECO:0000256" key="2">
    <source>
        <dbReference type="ARBA" id="ARBA00022723"/>
    </source>
</evidence>
<feature type="compositionally biased region" description="Low complexity" evidence="6">
    <location>
        <begin position="144"/>
        <end position="155"/>
    </location>
</feature>
<dbReference type="InterPro" id="IPR052035">
    <property type="entry name" value="ZnF_BED_domain_contain"/>
</dbReference>
<feature type="compositionally biased region" description="Basic and acidic residues" evidence="6">
    <location>
        <begin position="130"/>
        <end position="142"/>
    </location>
</feature>
<dbReference type="EMBL" id="JAYMGO010000003">
    <property type="protein sequence ID" value="KAL1276988.1"/>
    <property type="molecule type" value="Genomic_DNA"/>
</dbReference>
<evidence type="ECO:0000313" key="9">
    <source>
        <dbReference type="Proteomes" id="UP001558613"/>
    </source>
</evidence>
<dbReference type="InterPro" id="IPR012337">
    <property type="entry name" value="RNaseH-like_sf"/>
</dbReference>
<organism evidence="8 9">
    <name type="scientific">Cirrhinus molitorella</name>
    <name type="common">mud carp</name>
    <dbReference type="NCBI Taxonomy" id="172907"/>
    <lineage>
        <taxon>Eukaryota</taxon>
        <taxon>Metazoa</taxon>
        <taxon>Chordata</taxon>
        <taxon>Craniata</taxon>
        <taxon>Vertebrata</taxon>
        <taxon>Euteleostomi</taxon>
        <taxon>Actinopterygii</taxon>
        <taxon>Neopterygii</taxon>
        <taxon>Teleostei</taxon>
        <taxon>Ostariophysi</taxon>
        <taxon>Cypriniformes</taxon>
        <taxon>Cyprinidae</taxon>
        <taxon>Labeoninae</taxon>
        <taxon>Labeonini</taxon>
        <taxon>Cirrhinus</taxon>
    </lineage>
</organism>
<proteinExistence type="predicted"/>
<evidence type="ECO:0000256" key="4">
    <source>
        <dbReference type="ARBA" id="ARBA00022833"/>
    </source>
</evidence>
<evidence type="ECO:0000256" key="5">
    <source>
        <dbReference type="ARBA" id="ARBA00023242"/>
    </source>
</evidence>
<gene>
    <name evidence="8" type="ORF">QQF64_023661</name>
</gene>
<dbReference type="Pfam" id="PF16064">
    <property type="entry name" value="DUF4806"/>
    <property type="match status" value="1"/>
</dbReference>
<evidence type="ECO:0000256" key="6">
    <source>
        <dbReference type="SAM" id="MobiDB-lite"/>
    </source>
</evidence>